<comment type="caution">
    <text evidence="1">The sequence shown here is derived from an EMBL/GenBank/DDBJ whole genome shotgun (WGS) entry which is preliminary data.</text>
</comment>
<proteinExistence type="predicted"/>
<accession>A0A425XY36</accession>
<protein>
    <recommendedName>
        <fullName evidence="3">Deoxyuridine 5'-triphosphate nucleotidohydrolase</fullName>
    </recommendedName>
</protein>
<dbReference type="Proteomes" id="UP000285794">
    <property type="component" value="Unassembled WGS sequence"/>
</dbReference>
<name>A0A425XY36_9BACT</name>
<organism evidence="1 2">
    <name type="scientific">Ancylomarina euxinus</name>
    <dbReference type="NCBI Taxonomy" id="2283627"/>
    <lineage>
        <taxon>Bacteria</taxon>
        <taxon>Pseudomonadati</taxon>
        <taxon>Bacteroidota</taxon>
        <taxon>Bacteroidia</taxon>
        <taxon>Marinilabiliales</taxon>
        <taxon>Marinifilaceae</taxon>
        <taxon>Ancylomarina</taxon>
    </lineage>
</organism>
<evidence type="ECO:0000313" key="2">
    <source>
        <dbReference type="Proteomes" id="UP000285794"/>
    </source>
</evidence>
<dbReference type="RefSeq" id="WP_125031538.1">
    <property type="nucleotide sequence ID" value="NZ_JAPXVP010000016.1"/>
</dbReference>
<dbReference type="AlphaFoldDB" id="A0A425XY36"/>
<dbReference type="OrthoDB" id="1432119at2"/>
<gene>
    <name evidence="1" type="ORF">DWB61_14140</name>
</gene>
<keyword evidence="2" id="KW-1185">Reference proteome</keyword>
<dbReference type="EMBL" id="QQWG01000017">
    <property type="protein sequence ID" value="RRG19689.1"/>
    <property type="molecule type" value="Genomic_DNA"/>
</dbReference>
<evidence type="ECO:0000313" key="1">
    <source>
        <dbReference type="EMBL" id="RRG19689.1"/>
    </source>
</evidence>
<evidence type="ECO:0008006" key="3">
    <source>
        <dbReference type="Google" id="ProtNLM"/>
    </source>
</evidence>
<sequence length="209" mass="24264">MILDKELKEAISRLSSKEKDKLIFRLLKKDPKLVDRLYFDLVDTDSIDIKRQEMATVVDIKIESMTTGYYSPGYLHMDMRYLSGDISDYVRTTRDRYGEVSLNLQMLIKVLQANSSKISDAPYSKAYKCCLYIIARAFKILTLISKLHEDYFIDLQMDLEKLGYQIAQNDYLMKLAIQNGLDVNWLIGGDIPDDIIQIHKDIRSQGFLK</sequence>
<reference evidence="1 2" key="1">
    <citation type="submission" date="2018-07" db="EMBL/GenBank/DDBJ databases">
        <title>Draft genome sequence of Ancylomarina sp. M1P.</title>
        <authorList>
            <person name="Yadav S."/>
            <person name="Villanueva L."/>
            <person name="Damste J.S.S."/>
        </authorList>
    </citation>
    <scope>NUCLEOTIDE SEQUENCE [LARGE SCALE GENOMIC DNA]</scope>
    <source>
        <strain evidence="1 2">M1P</strain>
    </source>
</reference>